<dbReference type="Gene3D" id="1.10.287.460">
    <property type="entry name" value="Peptidyl-prolyl cis-trans isomerase, FKBP-type, N-terminal domain"/>
    <property type="match status" value="1"/>
</dbReference>
<proteinExistence type="predicted"/>
<comment type="caution">
    <text evidence="2">The sequence shown here is derived from an EMBL/GenBank/DDBJ whole genome shotgun (WGS) entry which is preliminary data.</text>
</comment>
<dbReference type="InterPro" id="IPR008104">
    <property type="entry name" value="INFPOTNTIATR"/>
</dbReference>
<dbReference type="AlphaFoldDB" id="A0A5A9XL04"/>
<evidence type="ECO:0000313" key="3">
    <source>
        <dbReference type="Proteomes" id="UP000324298"/>
    </source>
</evidence>
<dbReference type="InterPro" id="IPR036944">
    <property type="entry name" value="PPIase_FKBP_N_sf"/>
</dbReference>
<dbReference type="GO" id="GO:0016020">
    <property type="term" value="C:membrane"/>
    <property type="evidence" value="ECO:0007669"/>
    <property type="project" value="InterPro"/>
</dbReference>
<keyword evidence="3" id="KW-1185">Reference proteome</keyword>
<gene>
    <name evidence="2" type="ORF">ET418_05305</name>
</gene>
<accession>A0A5A9XL04</accession>
<sequence length="123" mass="13560">MTKPLCAESEYPMPHTSILSPFLLILTGICLIAAPSHGEERQQLNSSGDKIQYAIGVEVARNFKNQGLELNLDLVTKGMRDVLSGEKLLVSEKELRSILISVQSDIRRKQSLARQGVTGDKKP</sequence>
<dbReference type="InterPro" id="IPR000774">
    <property type="entry name" value="PPIase_FKBP_N"/>
</dbReference>
<evidence type="ECO:0000313" key="2">
    <source>
        <dbReference type="EMBL" id="KAA0893235.1"/>
    </source>
</evidence>
<dbReference type="GO" id="GO:0003755">
    <property type="term" value="F:peptidyl-prolyl cis-trans isomerase activity"/>
    <property type="evidence" value="ECO:0007669"/>
    <property type="project" value="InterPro"/>
</dbReference>
<protein>
    <recommendedName>
        <fullName evidence="1">Peptidyl-prolyl cis-trans isomerase FKBP-type N-terminal domain-containing protein</fullName>
    </recommendedName>
</protein>
<dbReference type="Pfam" id="PF01346">
    <property type="entry name" value="FKBP_N"/>
    <property type="match status" value="1"/>
</dbReference>
<evidence type="ECO:0000259" key="1">
    <source>
        <dbReference type="Pfam" id="PF01346"/>
    </source>
</evidence>
<dbReference type="Proteomes" id="UP000324298">
    <property type="component" value="Unassembled WGS sequence"/>
</dbReference>
<name>A0A5A9XL04_9BACT</name>
<dbReference type="GO" id="GO:0006457">
    <property type="term" value="P:protein folding"/>
    <property type="evidence" value="ECO:0007669"/>
    <property type="project" value="InterPro"/>
</dbReference>
<dbReference type="PRINTS" id="PR01730">
    <property type="entry name" value="INFPOTNTIATR"/>
</dbReference>
<organism evidence="2 3">
    <name type="scientific">Oryzomonas rubra</name>
    <dbReference type="NCBI Taxonomy" id="2509454"/>
    <lineage>
        <taxon>Bacteria</taxon>
        <taxon>Pseudomonadati</taxon>
        <taxon>Thermodesulfobacteriota</taxon>
        <taxon>Desulfuromonadia</taxon>
        <taxon>Geobacterales</taxon>
        <taxon>Geobacteraceae</taxon>
        <taxon>Oryzomonas</taxon>
    </lineage>
</organism>
<feature type="domain" description="Peptidyl-prolyl cis-trans isomerase FKBP-type N-terminal" evidence="1">
    <location>
        <begin position="49"/>
        <end position="111"/>
    </location>
</feature>
<reference evidence="2 3" key="1">
    <citation type="submission" date="2019-04" db="EMBL/GenBank/DDBJ databases">
        <title>Geobacter ruber sp. nov., ferric-reducing bacteria isolated from paddy soil.</title>
        <authorList>
            <person name="Xu Z."/>
            <person name="Masuda Y."/>
            <person name="Itoh H."/>
            <person name="Senoo K."/>
        </authorList>
    </citation>
    <scope>NUCLEOTIDE SEQUENCE [LARGE SCALE GENOMIC DNA]</scope>
    <source>
        <strain evidence="2 3">Red88</strain>
    </source>
</reference>
<dbReference type="EMBL" id="SRSD01000003">
    <property type="protein sequence ID" value="KAA0893235.1"/>
    <property type="molecule type" value="Genomic_DNA"/>
</dbReference>
<dbReference type="OrthoDB" id="9812109at2"/>